<accession>A0A9J6GA59</accession>
<evidence type="ECO:0000313" key="1">
    <source>
        <dbReference type="EMBL" id="KAH9371376.1"/>
    </source>
</evidence>
<dbReference type="OrthoDB" id="6499525at2759"/>
<protein>
    <submittedName>
        <fullName evidence="1">Uncharacterized protein</fullName>
    </submittedName>
</protein>
<organism evidence="1 2">
    <name type="scientific">Haemaphysalis longicornis</name>
    <name type="common">Bush tick</name>
    <dbReference type="NCBI Taxonomy" id="44386"/>
    <lineage>
        <taxon>Eukaryota</taxon>
        <taxon>Metazoa</taxon>
        <taxon>Ecdysozoa</taxon>
        <taxon>Arthropoda</taxon>
        <taxon>Chelicerata</taxon>
        <taxon>Arachnida</taxon>
        <taxon>Acari</taxon>
        <taxon>Parasitiformes</taxon>
        <taxon>Ixodida</taxon>
        <taxon>Ixodoidea</taxon>
        <taxon>Ixodidae</taxon>
        <taxon>Haemaphysalinae</taxon>
        <taxon>Haemaphysalis</taxon>
    </lineage>
</organism>
<dbReference type="EMBL" id="JABSTR010000005">
    <property type="protein sequence ID" value="KAH9371376.1"/>
    <property type="molecule type" value="Genomic_DNA"/>
</dbReference>
<keyword evidence="2" id="KW-1185">Reference proteome</keyword>
<sequence>MTLIAWQEKLMKEPQAPGETLHESAVAKLRTIERCPVKVSDAQKIGYLMQRLLKQHILTAIPANRTSPIAYLTPPEPASTIARNISMPKQARHKLVVCKAAGATILCL</sequence>
<dbReference type="AlphaFoldDB" id="A0A9J6GA59"/>
<evidence type="ECO:0000313" key="2">
    <source>
        <dbReference type="Proteomes" id="UP000821853"/>
    </source>
</evidence>
<gene>
    <name evidence="1" type="ORF">HPB48_010368</name>
</gene>
<name>A0A9J6GA59_HAELO</name>
<dbReference type="VEuPathDB" id="VectorBase:HLOH_058887"/>
<proteinExistence type="predicted"/>
<comment type="caution">
    <text evidence="1">The sequence shown here is derived from an EMBL/GenBank/DDBJ whole genome shotgun (WGS) entry which is preliminary data.</text>
</comment>
<reference evidence="1 2" key="1">
    <citation type="journal article" date="2020" name="Cell">
        <title>Large-Scale Comparative Analyses of Tick Genomes Elucidate Their Genetic Diversity and Vector Capacities.</title>
        <authorList>
            <consortium name="Tick Genome and Microbiome Consortium (TIGMIC)"/>
            <person name="Jia N."/>
            <person name="Wang J."/>
            <person name="Shi W."/>
            <person name="Du L."/>
            <person name="Sun Y."/>
            <person name="Zhan W."/>
            <person name="Jiang J.F."/>
            <person name="Wang Q."/>
            <person name="Zhang B."/>
            <person name="Ji P."/>
            <person name="Bell-Sakyi L."/>
            <person name="Cui X.M."/>
            <person name="Yuan T.T."/>
            <person name="Jiang B.G."/>
            <person name="Yang W.F."/>
            <person name="Lam T.T."/>
            <person name="Chang Q.C."/>
            <person name="Ding S.J."/>
            <person name="Wang X.J."/>
            <person name="Zhu J.G."/>
            <person name="Ruan X.D."/>
            <person name="Zhao L."/>
            <person name="Wei J.T."/>
            <person name="Ye R.Z."/>
            <person name="Que T.C."/>
            <person name="Du C.H."/>
            <person name="Zhou Y.H."/>
            <person name="Cheng J.X."/>
            <person name="Dai P.F."/>
            <person name="Guo W.B."/>
            <person name="Han X.H."/>
            <person name="Huang E.J."/>
            <person name="Li L.F."/>
            <person name="Wei W."/>
            <person name="Gao Y.C."/>
            <person name="Liu J.Z."/>
            <person name="Shao H.Z."/>
            <person name="Wang X."/>
            <person name="Wang C.C."/>
            <person name="Yang T.C."/>
            <person name="Huo Q.B."/>
            <person name="Li W."/>
            <person name="Chen H.Y."/>
            <person name="Chen S.E."/>
            <person name="Zhou L.G."/>
            <person name="Ni X.B."/>
            <person name="Tian J.H."/>
            <person name="Sheng Y."/>
            <person name="Liu T."/>
            <person name="Pan Y.S."/>
            <person name="Xia L.Y."/>
            <person name="Li J."/>
            <person name="Zhao F."/>
            <person name="Cao W.C."/>
        </authorList>
    </citation>
    <scope>NUCLEOTIDE SEQUENCE [LARGE SCALE GENOMIC DNA]</scope>
    <source>
        <strain evidence="1">HaeL-2018</strain>
    </source>
</reference>
<dbReference type="Proteomes" id="UP000821853">
    <property type="component" value="Chromosome 3"/>
</dbReference>